<feature type="compositionally biased region" description="Polar residues" evidence="1">
    <location>
        <begin position="89"/>
        <end position="130"/>
    </location>
</feature>
<dbReference type="SUPFAM" id="SSF82199">
    <property type="entry name" value="SET domain"/>
    <property type="match status" value="1"/>
</dbReference>
<feature type="domain" description="SET" evidence="2">
    <location>
        <begin position="311"/>
        <end position="441"/>
    </location>
</feature>
<evidence type="ECO:0000256" key="1">
    <source>
        <dbReference type="SAM" id="MobiDB-lite"/>
    </source>
</evidence>
<accession>A0AAW2ZJR0</accession>
<proteinExistence type="predicted"/>
<dbReference type="InterPro" id="IPR046341">
    <property type="entry name" value="SET_dom_sf"/>
</dbReference>
<feature type="region of interest" description="Disordered" evidence="1">
    <location>
        <begin position="25"/>
        <end position="130"/>
    </location>
</feature>
<protein>
    <recommendedName>
        <fullName evidence="2">SET domain-containing protein</fullName>
    </recommendedName>
</protein>
<dbReference type="EMBL" id="JAOPGA020001594">
    <property type="protein sequence ID" value="KAL0489715.1"/>
    <property type="molecule type" value="Genomic_DNA"/>
</dbReference>
<dbReference type="Proteomes" id="UP001431209">
    <property type="component" value="Unassembled WGS sequence"/>
</dbReference>
<feature type="compositionally biased region" description="Pro residues" evidence="1">
    <location>
        <begin position="267"/>
        <end position="285"/>
    </location>
</feature>
<feature type="compositionally biased region" description="Basic and acidic residues" evidence="1">
    <location>
        <begin position="65"/>
        <end position="76"/>
    </location>
</feature>
<keyword evidence="4" id="KW-1185">Reference proteome</keyword>
<dbReference type="PANTHER" id="PTHR46167">
    <property type="entry name" value="N-LYSINE METHYLTRANSFERASE KMT5A"/>
    <property type="match status" value="1"/>
</dbReference>
<dbReference type="PANTHER" id="PTHR46167:SF1">
    <property type="entry name" value="N-LYSINE METHYLTRANSFERASE KMT5A"/>
    <property type="match status" value="1"/>
</dbReference>
<feature type="compositionally biased region" description="Polar residues" evidence="1">
    <location>
        <begin position="25"/>
        <end position="37"/>
    </location>
</feature>
<dbReference type="PROSITE" id="PS50280">
    <property type="entry name" value="SET"/>
    <property type="match status" value="1"/>
</dbReference>
<evidence type="ECO:0000313" key="3">
    <source>
        <dbReference type="EMBL" id="KAL0489715.1"/>
    </source>
</evidence>
<gene>
    <name evidence="3" type="ORF">AKO1_011423</name>
</gene>
<dbReference type="GO" id="GO:0005700">
    <property type="term" value="C:polytene chromosome"/>
    <property type="evidence" value="ECO:0007669"/>
    <property type="project" value="TreeGrafter"/>
</dbReference>
<feature type="region of interest" description="Disordered" evidence="1">
    <location>
        <begin position="220"/>
        <end position="291"/>
    </location>
</feature>
<reference evidence="3 4" key="1">
    <citation type="submission" date="2024-03" db="EMBL/GenBank/DDBJ databases">
        <title>The Acrasis kona genome and developmental transcriptomes reveal deep origins of eukaryotic multicellular pathways.</title>
        <authorList>
            <person name="Sheikh S."/>
            <person name="Fu C.-J."/>
            <person name="Brown M.W."/>
            <person name="Baldauf S.L."/>
        </authorList>
    </citation>
    <scope>NUCLEOTIDE SEQUENCE [LARGE SCALE GENOMIC DNA]</scope>
    <source>
        <strain evidence="3 4">ATCC MYA-3509</strain>
    </source>
</reference>
<dbReference type="Pfam" id="PF00856">
    <property type="entry name" value="SET"/>
    <property type="match status" value="1"/>
</dbReference>
<organism evidence="3 4">
    <name type="scientific">Acrasis kona</name>
    <dbReference type="NCBI Taxonomy" id="1008807"/>
    <lineage>
        <taxon>Eukaryota</taxon>
        <taxon>Discoba</taxon>
        <taxon>Heterolobosea</taxon>
        <taxon>Tetramitia</taxon>
        <taxon>Eutetramitia</taxon>
        <taxon>Acrasidae</taxon>
        <taxon>Acrasis</taxon>
    </lineage>
</organism>
<dbReference type="InterPro" id="IPR051760">
    <property type="entry name" value="KMT5A"/>
</dbReference>
<dbReference type="Gene3D" id="2.170.270.10">
    <property type="entry name" value="SET domain"/>
    <property type="match status" value="1"/>
</dbReference>
<evidence type="ECO:0000259" key="2">
    <source>
        <dbReference type="PROSITE" id="PS50280"/>
    </source>
</evidence>
<evidence type="ECO:0000313" key="4">
    <source>
        <dbReference type="Proteomes" id="UP001431209"/>
    </source>
</evidence>
<dbReference type="InterPro" id="IPR001214">
    <property type="entry name" value="SET_dom"/>
</dbReference>
<name>A0AAW2ZJR0_9EUKA</name>
<sequence length="456" mass="52014">MTSSIVQIEPNDVKQQDEHLRNEIIQQDNQSMIQNESTPKKVKVDETVDGSPNPNNIKKRKSSNSRKEPTPKKSKGDNTNQIKRHDVQNETTALDASQSESNKITTDQPTVNKRSRASSPSNNQENVEYTTSCPKHEMSTVYRIFDVCTDDCKIFQKHAKFPSKSNEQLVSLYTQIGNAAARTAARKQVQEIFLNGCDIEQCYLTACDFIKELTIEQIKSTQRRTRTSITNQPSSPSPSPSPNSTTKQDVGHRSKRSLTKKVYYSPDSPPPQQQQPSPTLNPPSPNASMNPFVIDDVRSRELTETRATVIHKINIDYVIPVDIVFLGDVIGRGIFAKCDIPRGSFLFEYKGDLIDRKEAIIREERYESQNKGCYMMYFLHRKQMCIDATDERYGVARLVNHRKEPNNNVFARKIIVNGVPRLCMFSCCAIRMGQELRHDYGDRSKKTIDMNPWLEE</sequence>
<dbReference type="GO" id="GO:0005634">
    <property type="term" value="C:nucleus"/>
    <property type="evidence" value="ECO:0007669"/>
    <property type="project" value="TreeGrafter"/>
</dbReference>
<dbReference type="GO" id="GO:0042799">
    <property type="term" value="F:histone H4K20 methyltransferase activity"/>
    <property type="evidence" value="ECO:0007669"/>
    <property type="project" value="TreeGrafter"/>
</dbReference>
<dbReference type="AlphaFoldDB" id="A0AAW2ZJR0"/>
<dbReference type="SMART" id="SM00317">
    <property type="entry name" value="SET"/>
    <property type="match status" value="1"/>
</dbReference>
<dbReference type="GO" id="GO:0006357">
    <property type="term" value="P:regulation of transcription by RNA polymerase II"/>
    <property type="evidence" value="ECO:0007669"/>
    <property type="project" value="TreeGrafter"/>
</dbReference>
<comment type="caution">
    <text evidence="3">The sequence shown here is derived from an EMBL/GenBank/DDBJ whole genome shotgun (WGS) entry which is preliminary data.</text>
</comment>